<organism evidence="2 3">
    <name type="scientific">Paralvinella palmiformis</name>
    <dbReference type="NCBI Taxonomy" id="53620"/>
    <lineage>
        <taxon>Eukaryota</taxon>
        <taxon>Metazoa</taxon>
        <taxon>Spiralia</taxon>
        <taxon>Lophotrochozoa</taxon>
        <taxon>Annelida</taxon>
        <taxon>Polychaeta</taxon>
        <taxon>Sedentaria</taxon>
        <taxon>Canalipalpata</taxon>
        <taxon>Terebellida</taxon>
        <taxon>Terebelliformia</taxon>
        <taxon>Alvinellidae</taxon>
        <taxon>Paralvinella</taxon>
    </lineage>
</organism>
<dbReference type="Proteomes" id="UP001208570">
    <property type="component" value="Unassembled WGS sequence"/>
</dbReference>
<evidence type="ECO:0000256" key="1">
    <source>
        <dbReference type="SAM" id="MobiDB-lite"/>
    </source>
</evidence>
<evidence type="ECO:0000313" key="2">
    <source>
        <dbReference type="EMBL" id="KAK2153470.1"/>
    </source>
</evidence>
<dbReference type="EMBL" id="JAODUP010000296">
    <property type="protein sequence ID" value="KAK2153470.1"/>
    <property type="molecule type" value="Genomic_DNA"/>
</dbReference>
<comment type="caution">
    <text evidence="2">The sequence shown here is derived from an EMBL/GenBank/DDBJ whole genome shotgun (WGS) entry which is preliminary data.</text>
</comment>
<feature type="compositionally biased region" description="Polar residues" evidence="1">
    <location>
        <begin position="346"/>
        <end position="360"/>
    </location>
</feature>
<accession>A0AAD9JJ92</accession>
<gene>
    <name evidence="2" type="ORF">LSH36_296g04054</name>
</gene>
<protein>
    <submittedName>
        <fullName evidence="2">Uncharacterized protein</fullName>
    </submittedName>
</protein>
<feature type="region of interest" description="Disordered" evidence="1">
    <location>
        <begin position="342"/>
        <end position="367"/>
    </location>
</feature>
<feature type="compositionally biased region" description="Basic residues" evidence="1">
    <location>
        <begin position="265"/>
        <end position="288"/>
    </location>
</feature>
<dbReference type="AlphaFoldDB" id="A0AAD9JJ92"/>
<sequence>MFFKKRKKNKTKDKPERDNSTHQRVVVVSTKARPRRSGKGRGSLSRQPSTIRYQPPRLPTRRTRELGSQELHPDDYRSYSPAPTRRGERQRSREMERGHHYNVEVPGVNKMMSAQGDVNKRSTPPPAPPLLLKPSVSGSNPAVPRVPEAGFWLQRVSRGKQRVHDVENRSAASRTRSSNDISEWLSWRMKVNDRLSSFVMRLASSGGDNRHRRLPVHDLPSNLTEETLASILSHADSWDQPSTSLDQVSYMIYGVPRVHTGQNKQVKRSKSFRRQKHPAHRPLRRKRSSVREVRPRLNFHDQKPEDNIYRGRRGANNDRHHETSCQEKSLDFSDEYAAWQDEQPDNQENNSSDPEGQISNRRPRLIVREHRVTKERYQEVSPQRLRHQRSWLVPGDHNPGNNMQRTPIRLHDEAPYRPPPNPIGSRQSSFKPPGGVPTILSLYNLPNQSQVPLRHVTTKHKNSKK</sequence>
<feature type="compositionally biased region" description="Basic and acidic residues" evidence="1">
    <location>
        <begin position="62"/>
        <end position="77"/>
    </location>
</feature>
<reference evidence="2" key="1">
    <citation type="journal article" date="2023" name="Mol. Biol. Evol.">
        <title>Third-Generation Sequencing Reveals the Adaptive Role of the Epigenome in Three Deep-Sea Polychaetes.</title>
        <authorList>
            <person name="Perez M."/>
            <person name="Aroh O."/>
            <person name="Sun Y."/>
            <person name="Lan Y."/>
            <person name="Juniper S.K."/>
            <person name="Young C.R."/>
            <person name="Angers B."/>
            <person name="Qian P.Y."/>
        </authorList>
    </citation>
    <scope>NUCLEOTIDE SEQUENCE</scope>
    <source>
        <strain evidence="2">P08H-3</strain>
    </source>
</reference>
<feature type="region of interest" description="Disordered" evidence="1">
    <location>
        <begin position="1"/>
        <end position="101"/>
    </location>
</feature>
<feature type="compositionally biased region" description="Basic and acidic residues" evidence="1">
    <location>
        <begin position="85"/>
        <end position="101"/>
    </location>
</feature>
<evidence type="ECO:0000313" key="3">
    <source>
        <dbReference type="Proteomes" id="UP001208570"/>
    </source>
</evidence>
<feature type="region of interest" description="Disordered" evidence="1">
    <location>
        <begin position="259"/>
        <end position="328"/>
    </location>
</feature>
<feature type="compositionally biased region" description="Basic and acidic residues" evidence="1">
    <location>
        <begin position="12"/>
        <end position="21"/>
    </location>
</feature>
<feature type="compositionally biased region" description="Basic and acidic residues" evidence="1">
    <location>
        <begin position="289"/>
        <end position="328"/>
    </location>
</feature>
<feature type="compositionally biased region" description="Basic residues" evidence="1">
    <location>
        <begin position="1"/>
        <end position="11"/>
    </location>
</feature>
<proteinExistence type="predicted"/>
<keyword evidence="3" id="KW-1185">Reference proteome</keyword>
<name>A0AAD9JJ92_9ANNE</name>